<keyword evidence="10" id="KW-1185">Reference proteome</keyword>
<protein>
    <recommendedName>
        <fullName evidence="3 8">6-carboxy-5,6,7,8-tetrahydropterin synthase</fullName>
        <ecNumber evidence="8">4.-.-.-</ecNumber>
    </recommendedName>
</protein>
<evidence type="ECO:0000313" key="10">
    <source>
        <dbReference type="Proteomes" id="UP001354989"/>
    </source>
</evidence>
<name>A0ABM7VBI6_9BACT</name>
<evidence type="ECO:0000256" key="3">
    <source>
        <dbReference type="ARBA" id="ARBA00018141"/>
    </source>
</evidence>
<keyword evidence="6 8" id="KW-0456">Lyase</keyword>
<evidence type="ECO:0000256" key="4">
    <source>
        <dbReference type="ARBA" id="ARBA00022723"/>
    </source>
</evidence>
<comment type="similarity">
    <text evidence="2 8">Belongs to the PTPS family. QueD subfamily.</text>
</comment>
<proteinExistence type="inferred from homology"/>
<comment type="catalytic activity">
    <reaction evidence="7 8">
        <text>7,8-dihydroneopterin 3'-triphosphate + H2O = 6-carboxy-5,6,7,8-tetrahydropterin + triphosphate + acetaldehyde + 2 H(+)</text>
        <dbReference type="Rhea" id="RHEA:27966"/>
        <dbReference type="ChEBI" id="CHEBI:15343"/>
        <dbReference type="ChEBI" id="CHEBI:15377"/>
        <dbReference type="ChEBI" id="CHEBI:15378"/>
        <dbReference type="ChEBI" id="CHEBI:18036"/>
        <dbReference type="ChEBI" id="CHEBI:58462"/>
        <dbReference type="ChEBI" id="CHEBI:61032"/>
        <dbReference type="EC" id="4.1.2.50"/>
    </reaction>
</comment>
<dbReference type="SUPFAM" id="SSF55620">
    <property type="entry name" value="Tetrahydrobiopterin biosynthesis enzymes-like"/>
    <property type="match status" value="1"/>
</dbReference>
<accession>A0ABM7VBI6</accession>
<evidence type="ECO:0000256" key="1">
    <source>
        <dbReference type="ARBA" id="ARBA00005061"/>
    </source>
</evidence>
<sequence>MVYLSKDVSFCSAHKLYNDKWSKEVNEEIFGKCANEHFHGHNYDLTVTVKGEPHPETGMVMNFRDLKRIIKQELLAKVDHKNLNVDVDFLEGKMTTAEVFIKAIWEVLAPKVAEASEGHAELHKLKLYETRTSYAEYYGE</sequence>
<dbReference type="RefSeq" id="WP_332922519.1">
    <property type="nucleotide sequence ID" value="NZ_AP025292.1"/>
</dbReference>
<comment type="cofactor">
    <cofactor evidence="8">
        <name>Zn(2+)</name>
        <dbReference type="ChEBI" id="CHEBI:29105"/>
    </cofactor>
    <text evidence="8">Binds 1 zinc ion per subunit.</text>
</comment>
<dbReference type="PANTHER" id="PTHR12589">
    <property type="entry name" value="PYRUVOYL TETRAHYDROBIOPTERIN SYNTHASE"/>
    <property type="match status" value="1"/>
</dbReference>
<reference evidence="9 10" key="1">
    <citation type="submission" date="2021-12" db="EMBL/GenBank/DDBJ databases">
        <title>Genome sequencing of bacteria with rrn-lacking chromosome and rrn-plasmid.</title>
        <authorList>
            <person name="Anda M."/>
            <person name="Iwasaki W."/>
        </authorList>
    </citation>
    <scope>NUCLEOTIDE SEQUENCE [LARGE SCALE GENOMIC DNA]</scope>
    <source>
        <strain evidence="9 10">NBRC 101262</strain>
    </source>
</reference>
<dbReference type="Pfam" id="PF01242">
    <property type="entry name" value="PTPS"/>
    <property type="match status" value="1"/>
</dbReference>
<evidence type="ECO:0000256" key="8">
    <source>
        <dbReference type="PIRNR" id="PIRNR006113"/>
    </source>
</evidence>
<evidence type="ECO:0000256" key="6">
    <source>
        <dbReference type="ARBA" id="ARBA00023239"/>
    </source>
</evidence>
<dbReference type="EMBL" id="AP025292">
    <property type="protein sequence ID" value="BDC98307.1"/>
    <property type="molecule type" value="Genomic_DNA"/>
</dbReference>
<evidence type="ECO:0000256" key="7">
    <source>
        <dbReference type="ARBA" id="ARBA00048807"/>
    </source>
</evidence>
<comment type="pathway">
    <text evidence="1 8">Purine metabolism; 7-cyano-7-deazaguanine biosynthesis.</text>
</comment>
<evidence type="ECO:0000256" key="2">
    <source>
        <dbReference type="ARBA" id="ARBA00008900"/>
    </source>
</evidence>
<keyword evidence="4 8" id="KW-0479">Metal-binding</keyword>
<dbReference type="Proteomes" id="UP001354989">
    <property type="component" value="Chromosome"/>
</dbReference>
<dbReference type="Gene3D" id="3.30.479.10">
    <property type="entry name" value="6-pyruvoyl tetrahydropterin synthase/QueD"/>
    <property type="match status" value="1"/>
</dbReference>
<dbReference type="EC" id="4.-.-.-" evidence="8"/>
<dbReference type="InterPro" id="IPR038418">
    <property type="entry name" value="6-PTP_synth/QueD_sf"/>
</dbReference>
<dbReference type="InterPro" id="IPR007115">
    <property type="entry name" value="6-PTP_synth/QueD"/>
</dbReference>
<evidence type="ECO:0000256" key="5">
    <source>
        <dbReference type="ARBA" id="ARBA00022833"/>
    </source>
</evidence>
<keyword evidence="5 8" id="KW-0862">Zinc</keyword>
<organism evidence="9 10">
    <name type="scientific">Persicobacter psychrovividus</name>
    <dbReference type="NCBI Taxonomy" id="387638"/>
    <lineage>
        <taxon>Bacteria</taxon>
        <taxon>Pseudomonadati</taxon>
        <taxon>Bacteroidota</taxon>
        <taxon>Cytophagia</taxon>
        <taxon>Cytophagales</taxon>
        <taxon>Persicobacteraceae</taxon>
        <taxon>Persicobacter</taxon>
    </lineage>
</organism>
<gene>
    <name evidence="9" type="ORF">PEPS_05880</name>
</gene>
<keyword evidence="8" id="KW-0671">Queuosine biosynthesis</keyword>
<dbReference type="PANTHER" id="PTHR12589:SF7">
    <property type="entry name" value="6-PYRUVOYL TETRAHYDROBIOPTERIN SYNTHASE"/>
    <property type="match status" value="1"/>
</dbReference>
<evidence type="ECO:0000313" key="9">
    <source>
        <dbReference type="EMBL" id="BDC98307.1"/>
    </source>
</evidence>
<dbReference type="PIRSF" id="PIRSF006113">
    <property type="entry name" value="PTP_synth"/>
    <property type="match status" value="1"/>
</dbReference>